<accession>A0A1C2INP9</accession>
<feature type="modified residue" description="Phosphohistidine" evidence="9">
    <location>
        <position position="45"/>
    </location>
</feature>
<dbReference type="AlphaFoldDB" id="A0A1C2INP9"/>
<dbReference type="STRING" id="930.GCA_002079865_03264"/>
<dbReference type="SMART" id="SM01231">
    <property type="entry name" value="H-kinase_dim"/>
    <property type="match status" value="1"/>
</dbReference>
<keyword evidence="5" id="KW-0808">Transferase</keyword>
<dbReference type="PROSITE" id="PS50894">
    <property type="entry name" value="HPT"/>
    <property type="match status" value="1"/>
</dbReference>
<dbReference type="GO" id="GO:0006935">
    <property type="term" value="P:chemotaxis"/>
    <property type="evidence" value="ECO:0007669"/>
    <property type="project" value="InterPro"/>
</dbReference>
<keyword evidence="4 9" id="KW-0597">Phosphoprotein</keyword>
<dbReference type="InterPro" id="IPR036097">
    <property type="entry name" value="HisK_dim/P_sf"/>
</dbReference>
<dbReference type="SMART" id="SM00260">
    <property type="entry name" value="CheW"/>
    <property type="match status" value="1"/>
</dbReference>
<dbReference type="PROSITE" id="PS50109">
    <property type="entry name" value="HIS_KIN"/>
    <property type="match status" value="1"/>
</dbReference>
<comment type="caution">
    <text evidence="13">The sequence shown here is derived from an EMBL/GenBank/DDBJ whole genome shotgun (WGS) entry which is preliminary data.</text>
</comment>
<evidence type="ECO:0000313" key="13">
    <source>
        <dbReference type="EMBL" id="OCX75987.1"/>
    </source>
</evidence>
<feature type="compositionally biased region" description="Polar residues" evidence="10">
    <location>
        <begin position="265"/>
        <end position="281"/>
    </location>
</feature>
<dbReference type="SUPFAM" id="SSF55874">
    <property type="entry name" value="ATPase domain of HSP90 chaperone/DNA topoisomerase II/histidine kinase"/>
    <property type="match status" value="1"/>
</dbReference>
<dbReference type="Gene3D" id="1.10.287.560">
    <property type="entry name" value="Histidine kinase CheA-like, homodimeric domain"/>
    <property type="match status" value="1"/>
</dbReference>
<evidence type="ECO:0000256" key="5">
    <source>
        <dbReference type="ARBA" id="ARBA00022679"/>
    </source>
</evidence>
<dbReference type="InterPro" id="IPR036061">
    <property type="entry name" value="CheW-like_dom_sf"/>
</dbReference>
<dbReference type="InterPro" id="IPR002545">
    <property type="entry name" value="CheW-lke_dom"/>
</dbReference>
<dbReference type="PANTHER" id="PTHR43395:SF1">
    <property type="entry name" value="CHEMOTAXIS PROTEIN CHEA"/>
    <property type="match status" value="1"/>
</dbReference>
<feature type="region of interest" description="Disordered" evidence="10">
    <location>
        <begin position="258"/>
        <end position="297"/>
    </location>
</feature>
<protein>
    <recommendedName>
        <fullName evidence="3">Chemotaxis protein CheA</fullName>
        <ecNumber evidence="2">2.7.13.3</ecNumber>
    </recommendedName>
</protein>
<dbReference type="SUPFAM" id="SSF47226">
    <property type="entry name" value="Histidine-containing phosphotransfer domain, HPT domain"/>
    <property type="match status" value="1"/>
</dbReference>
<dbReference type="InterPro" id="IPR036890">
    <property type="entry name" value="HATPase_C_sf"/>
</dbReference>
<dbReference type="CDD" id="cd00088">
    <property type="entry name" value="HPT"/>
    <property type="match status" value="1"/>
</dbReference>
<evidence type="ECO:0000256" key="2">
    <source>
        <dbReference type="ARBA" id="ARBA00012438"/>
    </source>
</evidence>
<evidence type="ECO:0000256" key="6">
    <source>
        <dbReference type="ARBA" id="ARBA00022777"/>
    </source>
</evidence>
<dbReference type="SMART" id="SM00387">
    <property type="entry name" value="HATPase_c"/>
    <property type="match status" value="1"/>
</dbReference>
<evidence type="ECO:0000259" key="12">
    <source>
        <dbReference type="PROSITE" id="PS50894"/>
    </source>
</evidence>
<dbReference type="InterPro" id="IPR008207">
    <property type="entry name" value="Sig_transdc_His_kin_Hpt_dom"/>
</dbReference>
<dbReference type="FunFam" id="3.30.565.10:FF:000016">
    <property type="entry name" value="Chemotaxis protein CheA, putative"/>
    <property type="match status" value="1"/>
</dbReference>
<dbReference type="EMBL" id="LWSA01000031">
    <property type="protein sequence ID" value="OCX75987.1"/>
    <property type="molecule type" value="Genomic_DNA"/>
</dbReference>
<sequence length="698" mass="75349">MDMEILQDYLPEARELLEKAQDDTLRLESDPNNDEVLASVFRAFHTLKGGAGFLEAEHLVSWTHHLEDLLDKLRSHTLVVNGAMIDAILRGLDVIDDMLQQLACGEYPGPGPEELGQLIQELAAGKRAEQVSVNGPIESDATPSNPFPPEATLLVSQRPTAAGESGLFLERTESASSSETAADEITDAEFEATLDALYGNKAPGVTSASDSGQLNSDEISPEEFEQVLDQLYGQQAPGYEHPALTATVSASSIESEKATAEIAPPTQSVSTTTNPSSEATNASKAVPPARSAAAAQEAADTTLRVDAARLDAVMNQVGELVLLRNRLSSAIGSLGEENEDMLRIAREVDITVNDIQSTVMRLRMQPCKRLFQQLPRVVRDASRQLGKEVALEIVGEDVEIDKAVVDALSGPMTHLLRNSLDHGVELPADRQAAGKARSAKIRVAAIHLGDKVRIEVSDDGRGIDSQFVTRKAVDKGVITVEQAARLSEQEAVELIFRPGFSTNDQVTDISGRGVGMDVVKETVRKLRGRLDIQTKPGLGTSISMEFPLTMAVLPVLYLRLRREIYALPVSSIESLLDIQESRIHRMSGRSVYRVDGTEVIPMVDLGRLLHDRPLRLGSEPIEGILTERGLIMVSEVLGNEDSVVKPIDFLAEQNWYQGATISGKGNVVLILDAGALANHVIDHGGDSTIINVSCKGAA</sequence>
<dbReference type="eggNOG" id="COG0643">
    <property type="taxonomic scope" value="Bacteria"/>
</dbReference>
<dbReference type="SUPFAM" id="SSF47384">
    <property type="entry name" value="Homodimeric domain of signal transducing histidine kinase"/>
    <property type="match status" value="1"/>
</dbReference>
<dbReference type="InterPro" id="IPR004105">
    <property type="entry name" value="CheA-like_dim"/>
</dbReference>
<dbReference type="Pfam" id="PF02895">
    <property type="entry name" value="H-kinase_dim"/>
    <property type="match status" value="1"/>
</dbReference>
<organism evidence="13 14">
    <name type="scientific">Acidithiobacillus thiooxidans</name>
    <name type="common">Thiobacillus thiooxidans</name>
    <dbReference type="NCBI Taxonomy" id="930"/>
    <lineage>
        <taxon>Bacteria</taxon>
        <taxon>Pseudomonadati</taxon>
        <taxon>Pseudomonadota</taxon>
        <taxon>Acidithiobacillia</taxon>
        <taxon>Acidithiobacillales</taxon>
        <taxon>Acidithiobacillaceae</taxon>
        <taxon>Acidithiobacillus</taxon>
    </lineage>
</organism>
<evidence type="ECO:0000256" key="3">
    <source>
        <dbReference type="ARBA" id="ARBA00021495"/>
    </source>
</evidence>
<dbReference type="Pfam" id="PF01627">
    <property type="entry name" value="Hpt"/>
    <property type="match status" value="1"/>
</dbReference>
<dbReference type="SUPFAM" id="SSF50341">
    <property type="entry name" value="CheW-like"/>
    <property type="match status" value="1"/>
</dbReference>
<dbReference type="EC" id="2.7.13.3" evidence="2"/>
<evidence type="ECO:0000256" key="7">
    <source>
        <dbReference type="ARBA" id="ARBA00023012"/>
    </source>
</evidence>
<evidence type="ECO:0000256" key="10">
    <source>
        <dbReference type="SAM" id="MobiDB-lite"/>
    </source>
</evidence>
<proteinExistence type="predicted"/>
<dbReference type="GO" id="GO:0000155">
    <property type="term" value="F:phosphorelay sensor kinase activity"/>
    <property type="evidence" value="ECO:0007669"/>
    <property type="project" value="InterPro"/>
</dbReference>
<dbReference type="InterPro" id="IPR051315">
    <property type="entry name" value="Bact_Chemotaxis_CheA"/>
</dbReference>
<dbReference type="InterPro" id="IPR037006">
    <property type="entry name" value="CheA-like_homodim_sf"/>
</dbReference>
<evidence type="ECO:0000256" key="4">
    <source>
        <dbReference type="ARBA" id="ARBA00022553"/>
    </source>
</evidence>
<comment type="function">
    <text evidence="8">Involved in the transmission of sensory signals from the chemoreceptors to the flagellar motors. CheA is autophosphorylated; it can transfer its phosphate group to either CheB or CheY.</text>
</comment>
<dbReference type="RefSeq" id="WP_024892672.1">
    <property type="nucleotide sequence ID" value="NZ_LWSA01000031.1"/>
</dbReference>
<dbReference type="Gene3D" id="2.30.30.40">
    <property type="entry name" value="SH3 Domains"/>
    <property type="match status" value="1"/>
</dbReference>
<dbReference type="GO" id="GO:0005737">
    <property type="term" value="C:cytoplasm"/>
    <property type="evidence" value="ECO:0007669"/>
    <property type="project" value="InterPro"/>
</dbReference>
<evidence type="ECO:0000313" key="14">
    <source>
        <dbReference type="Proteomes" id="UP000094893"/>
    </source>
</evidence>
<keyword evidence="7" id="KW-0902">Two-component regulatory system</keyword>
<gene>
    <name evidence="13" type="ORF">A6P07_03655</name>
</gene>
<reference evidence="13 14" key="1">
    <citation type="journal article" date="2016" name="Int. J. Mol. Sci.">
        <title>Comparative genomics of the extreme acidophile Acidithiobacillus thiooxidans reveals intraspecific divergence and niche adaptation.</title>
        <authorList>
            <person name="Zhang X."/>
            <person name="Feng X."/>
            <person name="Tao J."/>
            <person name="Ma L."/>
            <person name="Xiao Y."/>
            <person name="Liang Y."/>
            <person name="Liu X."/>
            <person name="Yin H."/>
        </authorList>
    </citation>
    <scope>NUCLEOTIDE SEQUENCE [LARGE SCALE GENOMIC DNA]</scope>
    <source>
        <strain evidence="13 14">A02</strain>
    </source>
</reference>
<keyword evidence="6" id="KW-0418">Kinase</keyword>
<name>A0A1C2INP9_ACITH</name>
<dbReference type="CDD" id="cd16916">
    <property type="entry name" value="HATPase_CheA-like"/>
    <property type="match status" value="1"/>
</dbReference>
<dbReference type="Pfam" id="PF01584">
    <property type="entry name" value="CheW"/>
    <property type="match status" value="1"/>
</dbReference>
<feature type="domain" description="HPt" evidence="12">
    <location>
        <begin position="1"/>
        <end position="102"/>
    </location>
</feature>
<evidence type="ECO:0000256" key="8">
    <source>
        <dbReference type="ARBA" id="ARBA00035100"/>
    </source>
</evidence>
<dbReference type="Proteomes" id="UP000094893">
    <property type="component" value="Unassembled WGS sequence"/>
</dbReference>
<dbReference type="InterPro" id="IPR003594">
    <property type="entry name" value="HATPase_dom"/>
</dbReference>
<dbReference type="PANTHER" id="PTHR43395">
    <property type="entry name" value="SENSOR HISTIDINE KINASE CHEA"/>
    <property type="match status" value="1"/>
</dbReference>
<evidence type="ECO:0000256" key="9">
    <source>
        <dbReference type="PROSITE-ProRule" id="PRU00110"/>
    </source>
</evidence>
<evidence type="ECO:0000259" key="11">
    <source>
        <dbReference type="PROSITE" id="PS50109"/>
    </source>
</evidence>
<feature type="compositionally biased region" description="Low complexity" evidence="10">
    <location>
        <begin position="282"/>
        <end position="297"/>
    </location>
</feature>
<dbReference type="InterPro" id="IPR004358">
    <property type="entry name" value="Sig_transdc_His_kin-like_C"/>
</dbReference>
<dbReference type="PRINTS" id="PR00344">
    <property type="entry name" value="BCTRLSENSOR"/>
</dbReference>
<feature type="domain" description="Histidine kinase" evidence="11">
    <location>
        <begin position="323"/>
        <end position="550"/>
    </location>
</feature>
<dbReference type="InterPro" id="IPR036641">
    <property type="entry name" value="HPT_dom_sf"/>
</dbReference>
<evidence type="ECO:0000256" key="1">
    <source>
        <dbReference type="ARBA" id="ARBA00000085"/>
    </source>
</evidence>
<dbReference type="SMART" id="SM00073">
    <property type="entry name" value="HPT"/>
    <property type="match status" value="1"/>
</dbReference>
<dbReference type="Gene3D" id="1.20.120.160">
    <property type="entry name" value="HPT domain"/>
    <property type="match status" value="1"/>
</dbReference>
<dbReference type="InterPro" id="IPR005467">
    <property type="entry name" value="His_kinase_dom"/>
</dbReference>
<dbReference type="Pfam" id="PF02518">
    <property type="entry name" value="HATPase_c"/>
    <property type="match status" value="1"/>
</dbReference>
<dbReference type="Gene3D" id="3.30.565.10">
    <property type="entry name" value="Histidine kinase-like ATPase, C-terminal domain"/>
    <property type="match status" value="1"/>
</dbReference>
<comment type="catalytic activity">
    <reaction evidence="1">
        <text>ATP + protein L-histidine = ADP + protein N-phospho-L-histidine.</text>
        <dbReference type="EC" id="2.7.13.3"/>
    </reaction>
</comment>